<evidence type="ECO:0000256" key="1">
    <source>
        <dbReference type="ARBA" id="ARBA00004141"/>
    </source>
</evidence>
<sequence length="350" mass="38697">MKRRAYGLLVGVAIMTGVLAVVASQSLGLPIRDPEGFLGPSWLRLPLLVGGAFLADVIPRAAWRSRRDPRAFRNEARAVIDEHWTRERIALVIIGLASFYVTYVGYRNLKNFLPFIREGTQDPLLKAIDEAIFFGGDPAIFLHTVLGEGVSAHVLSFVYLLFLPLVPISVIAWLVWSRNISFGYWYVTAQCLCWALGTASYYAIPSLGPAFYYVWLYTDLDVTGVTQLQDSLSAGRLDVVLDPFNSDGVQSVAGFASLHVAIVLCAALVAQYTVRHAWIRWGLWVFFVLTVIATIYFGWHYISDDIAGAAIAIISVWLGGLATGQKFERHGRSSHPTTSSADVPVERETL</sequence>
<evidence type="ECO:0000313" key="8">
    <source>
        <dbReference type="EMBL" id="MBY9074470.1"/>
    </source>
</evidence>
<organism evidence="8 9">
    <name type="scientific">Nocardioides jiangsuensis</name>
    <dbReference type="NCBI Taxonomy" id="2866161"/>
    <lineage>
        <taxon>Bacteria</taxon>
        <taxon>Bacillati</taxon>
        <taxon>Actinomycetota</taxon>
        <taxon>Actinomycetes</taxon>
        <taxon>Propionibacteriales</taxon>
        <taxon>Nocardioidaceae</taxon>
        <taxon>Nocardioides</taxon>
    </lineage>
</organism>
<dbReference type="InterPro" id="IPR026841">
    <property type="entry name" value="Aur1/Ipt1"/>
</dbReference>
<evidence type="ECO:0000256" key="5">
    <source>
        <dbReference type="SAM" id="MobiDB-lite"/>
    </source>
</evidence>
<dbReference type="RefSeq" id="WP_221024143.1">
    <property type="nucleotide sequence ID" value="NZ_JAIEZQ010000001.1"/>
</dbReference>
<dbReference type="Gene3D" id="1.20.144.10">
    <property type="entry name" value="Phosphatidic acid phosphatase type 2/haloperoxidase"/>
    <property type="match status" value="1"/>
</dbReference>
<feature type="transmembrane region" description="Helical" evidence="6">
    <location>
        <begin position="281"/>
        <end position="300"/>
    </location>
</feature>
<evidence type="ECO:0000256" key="4">
    <source>
        <dbReference type="ARBA" id="ARBA00023136"/>
    </source>
</evidence>
<feature type="transmembrane region" description="Helical" evidence="6">
    <location>
        <begin position="89"/>
        <end position="106"/>
    </location>
</feature>
<evidence type="ECO:0000256" key="2">
    <source>
        <dbReference type="ARBA" id="ARBA00022692"/>
    </source>
</evidence>
<feature type="region of interest" description="Disordered" evidence="5">
    <location>
        <begin position="328"/>
        <end position="350"/>
    </location>
</feature>
<dbReference type="PANTHER" id="PTHR31310">
    <property type="match status" value="1"/>
</dbReference>
<keyword evidence="2 6" id="KW-0812">Transmembrane</keyword>
<dbReference type="Pfam" id="PF14378">
    <property type="entry name" value="PAP2_3"/>
    <property type="match status" value="1"/>
</dbReference>
<evidence type="ECO:0000259" key="7">
    <source>
        <dbReference type="Pfam" id="PF14378"/>
    </source>
</evidence>
<feature type="domain" description="Inositolphosphotransferase Aur1/Ipt1" evidence="7">
    <location>
        <begin position="127"/>
        <end position="318"/>
    </location>
</feature>
<dbReference type="EMBL" id="JAIEZQ010000001">
    <property type="protein sequence ID" value="MBY9074470.1"/>
    <property type="molecule type" value="Genomic_DNA"/>
</dbReference>
<name>A0ABS7RKU3_9ACTN</name>
<dbReference type="CDD" id="cd03386">
    <property type="entry name" value="PAP2_Aur1_like"/>
    <property type="match status" value="1"/>
</dbReference>
<dbReference type="InterPro" id="IPR052185">
    <property type="entry name" value="IPC_Synthase-Related"/>
</dbReference>
<comment type="subcellular location">
    <subcellularLocation>
        <location evidence="1">Membrane</location>
        <topology evidence="1">Multi-pass membrane protein</topology>
    </subcellularLocation>
</comment>
<keyword evidence="4 6" id="KW-0472">Membrane</keyword>
<evidence type="ECO:0000256" key="6">
    <source>
        <dbReference type="SAM" id="Phobius"/>
    </source>
</evidence>
<dbReference type="PANTHER" id="PTHR31310:SF7">
    <property type="entry name" value="PA-PHOSPHATASE RELATED-FAMILY PROTEIN DDB_G0268928"/>
    <property type="match status" value="1"/>
</dbReference>
<gene>
    <name evidence="8" type="ORF">K1X13_06530</name>
</gene>
<comment type="caution">
    <text evidence="8">The sequence shown here is derived from an EMBL/GenBank/DDBJ whole genome shotgun (WGS) entry which is preliminary data.</text>
</comment>
<feature type="transmembrane region" description="Helical" evidence="6">
    <location>
        <begin position="252"/>
        <end position="274"/>
    </location>
</feature>
<dbReference type="Proteomes" id="UP000754710">
    <property type="component" value="Unassembled WGS sequence"/>
</dbReference>
<feature type="transmembrane region" description="Helical" evidence="6">
    <location>
        <begin position="154"/>
        <end position="176"/>
    </location>
</feature>
<feature type="transmembrane region" description="Helical" evidence="6">
    <location>
        <begin position="183"/>
        <end position="204"/>
    </location>
</feature>
<accession>A0ABS7RKU3</accession>
<feature type="transmembrane region" description="Helical" evidence="6">
    <location>
        <begin position="306"/>
        <end position="324"/>
    </location>
</feature>
<reference evidence="8 9" key="1">
    <citation type="submission" date="2021-08" db="EMBL/GenBank/DDBJ databases">
        <title>Nocardioides bacterium WL0053 sp. nov., isolated from the sediment.</title>
        <authorList>
            <person name="Wang L."/>
            <person name="Zhang D."/>
            <person name="Zhang A."/>
        </authorList>
    </citation>
    <scope>NUCLEOTIDE SEQUENCE [LARGE SCALE GENOMIC DNA]</scope>
    <source>
        <strain evidence="8 9">WL0053</strain>
    </source>
</reference>
<protein>
    <submittedName>
        <fullName evidence="8">Phosphatase PAP2 family protein</fullName>
    </submittedName>
</protein>
<evidence type="ECO:0000256" key="3">
    <source>
        <dbReference type="ARBA" id="ARBA00022989"/>
    </source>
</evidence>
<proteinExistence type="predicted"/>
<feature type="transmembrane region" description="Helical" evidence="6">
    <location>
        <begin position="44"/>
        <end position="63"/>
    </location>
</feature>
<keyword evidence="9" id="KW-1185">Reference proteome</keyword>
<evidence type="ECO:0000313" key="9">
    <source>
        <dbReference type="Proteomes" id="UP000754710"/>
    </source>
</evidence>
<keyword evidence="3 6" id="KW-1133">Transmembrane helix</keyword>